<evidence type="ECO:0000259" key="4">
    <source>
        <dbReference type="PROSITE" id="PS50006"/>
    </source>
</evidence>
<accession>A0ABQ0D7M7</accession>
<dbReference type="InterPro" id="IPR008271">
    <property type="entry name" value="Ser/Thr_kinase_AS"/>
</dbReference>
<gene>
    <name evidence="6" type="ORF">ENUP19_0004G0086</name>
</gene>
<dbReference type="InterPro" id="IPR008984">
    <property type="entry name" value="SMAD_FHA_dom_sf"/>
</dbReference>
<dbReference type="EMBL" id="BAAFRS010000004">
    <property type="protein sequence ID" value="GAB1218855.1"/>
    <property type="molecule type" value="Genomic_DNA"/>
</dbReference>
<dbReference type="PROSITE" id="PS00107">
    <property type="entry name" value="PROTEIN_KINASE_ATP"/>
    <property type="match status" value="1"/>
</dbReference>
<dbReference type="Pfam" id="PF00069">
    <property type="entry name" value="Pkinase"/>
    <property type="match status" value="1"/>
</dbReference>
<dbReference type="InterPro" id="IPR011009">
    <property type="entry name" value="Kinase-like_dom_sf"/>
</dbReference>
<keyword evidence="2 3" id="KW-0067">ATP-binding</keyword>
<evidence type="ECO:0000259" key="5">
    <source>
        <dbReference type="PROSITE" id="PS50011"/>
    </source>
</evidence>
<dbReference type="InterPro" id="IPR000253">
    <property type="entry name" value="FHA_dom"/>
</dbReference>
<evidence type="ECO:0000256" key="1">
    <source>
        <dbReference type="ARBA" id="ARBA00022741"/>
    </source>
</evidence>
<evidence type="ECO:0000313" key="6">
    <source>
        <dbReference type="EMBL" id="GAB1218855.1"/>
    </source>
</evidence>
<evidence type="ECO:0008006" key="8">
    <source>
        <dbReference type="Google" id="ProtNLM"/>
    </source>
</evidence>
<evidence type="ECO:0000313" key="7">
    <source>
        <dbReference type="Proteomes" id="UP001628156"/>
    </source>
</evidence>
<organism evidence="6 7">
    <name type="scientific">Entamoeba nuttalli</name>
    <dbReference type="NCBI Taxonomy" id="412467"/>
    <lineage>
        <taxon>Eukaryota</taxon>
        <taxon>Amoebozoa</taxon>
        <taxon>Evosea</taxon>
        <taxon>Archamoebae</taxon>
        <taxon>Mastigamoebida</taxon>
        <taxon>Entamoebidae</taxon>
        <taxon>Entamoeba</taxon>
    </lineage>
</organism>
<dbReference type="Gene3D" id="1.10.510.10">
    <property type="entry name" value="Transferase(Phosphotransferase) domain 1"/>
    <property type="match status" value="1"/>
</dbReference>
<reference evidence="6 7" key="1">
    <citation type="journal article" date="2019" name="PLoS Negl. Trop. Dis.">
        <title>Whole genome sequencing of Entamoeba nuttalli reveals mammalian host-related molecular signatures and a novel octapeptide-repeat surface protein.</title>
        <authorList>
            <person name="Tanaka M."/>
            <person name="Makiuchi T."/>
            <person name="Komiyama T."/>
            <person name="Shiina T."/>
            <person name="Osaki K."/>
            <person name="Tachibana H."/>
        </authorList>
    </citation>
    <scope>NUCLEOTIDE SEQUENCE [LARGE SCALE GENOMIC DNA]</scope>
    <source>
        <strain evidence="6 7">P19-061405</strain>
    </source>
</reference>
<comment type="caution">
    <text evidence="6">The sequence shown here is derived from an EMBL/GenBank/DDBJ whole genome shotgun (WGS) entry which is preliminary data.</text>
</comment>
<evidence type="ECO:0000256" key="3">
    <source>
        <dbReference type="PROSITE-ProRule" id="PRU10141"/>
    </source>
</evidence>
<keyword evidence="7" id="KW-1185">Reference proteome</keyword>
<protein>
    <recommendedName>
        <fullName evidence="8">Protein kinase</fullName>
    </recommendedName>
</protein>
<dbReference type="SUPFAM" id="SSF56112">
    <property type="entry name" value="Protein kinase-like (PK-like)"/>
    <property type="match status" value="1"/>
</dbReference>
<dbReference type="SUPFAM" id="SSF49879">
    <property type="entry name" value="SMAD/FHA domain"/>
    <property type="match status" value="1"/>
</dbReference>
<sequence>MEFAETQTCTQACTQECTQNCTQVDAPTQKLRKPSVWATLRADDGGIITVLQLSKDKYTIGRSGNNDVIISNNVSCSRKQCSIRRTDDGEIFFEDSSSNGTMVNGKLEHNNSTVVTLPCELCIGSKLKTYIFIDNEVVSFSEKYSIIKTLGQGTTAKVILYKEKGFENEESDEHSVAVKVIDKKNKAISEEVMKPILEEVETLKKLQHQYVVKVNGMYSHETTMYIVMEYVSGGSLQQLIENERSKKLKNSDEKDQVFGLIELNTCRKLFGQIMIALEYVHDNGIIHRDIKPDNILLTKDGNAKLADFGIAKKATIEGCSTFVGTLDYLAPEISTSNSYDQASDIWSCGVMLYNMLFLFPFKKPKNMYELQITDDTPLEIELLLRCILQENPISRPNAAQILHYTFLLPILSELHYQTKSIYVSQNAMEECPFTQREEKFNTIYPEQQTSSIVSYGNECISKPTHTNDSFECPYSKKIRDPNERARRKTKPLLEEDDQFIHKKKKTSLLNIFLDNKKKHGFSPRSSTSTVVDTGMDEIQFDHFKTSQQNELSDPSFIQPFSKEEIEKTPVLSMNEQIEENSFSLKSFQTTIDNISEIGLSNDTRLFQGL</sequence>
<evidence type="ECO:0000256" key="2">
    <source>
        <dbReference type="ARBA" id="ARBA00022840"/>
    </source>
</evidence>
<feature type="domain" description="Protein kinase" evidence="5">
    <location>
        <begin position="144"/>
        <end position="407"/>
    </location>
</feature>
<dbReference type="SMART" id="SM00240">
    <property type="entry name" value="FHA"/>
    <property type="match status" value="1"/>
</dbReference>
<dbReference type="Gene3D" id="2.60.200.20">
    <property type="match status" value="1"/>
</dbReference>
<feature type="domain" description="FHA" evidence="4">
    <location>
        <begin position="58"/>
        <end position="108"/>
    </location>
</feature>
<dbReference type="PROSITE" id="PS50006">
    <property type="entry name" value="FHA_DOMAIN"/>
    <property type="match status" value="1"/>
</dbReference>
<feature type="binding site" evidence="3">
    <location>
        <position position="179"/>
    </location>
    <ligand>
        <name>ATP</name>
        <dbReference type="ChEBI" id="CHEBI:30616"/>
    </ligand>
</feature>
<dbReference type="PANTHER" id="PTHR24361">
    <property type="entry name" value="MITOGEN-ACTIVATED KINASE KINASE KINASE"/>
    <property type="match status" value="1"/>
</dbReference>
<dbReference type="PROSITE" id="PS50011">
    <property type="entry name" value="PROTEIN_KINASE_DOM"/>
    <property type="match status" value="1"/>
</dbReference>
<dbReference type="PROSITE" id="PS00108">
    <property type="entry name" value="PROTEIN_KINASE_ST"/>
    <property type="match status" value="1"/>
</dbReference>
<name>A0ABQ0D7M7_9EUKA</name>
<dbReference type="InterPro" id="IPR017441">
    <property type="entry name" value="Protein_kinase_ATP_BS"/>
</dbReference>
<dbReference type="InterPro" id="IPR053235">
    <property type="entry name" value="Ser_Thr_kinase"/>
</dbReference>
<dbReference type="CDD" id="cd00060">
    <property type="entry name" value="FHA"/>
    <property type="match status" value="1"/>
</dbReference>
<proteinExistence type="predicted"/>
<dbReference type="InterPro" id="IPR000719">
    <property type="entry name" value="Prot_kinase_dom"/>
</dbReference>
<dbReference type="SMART" id="SM00220">
    <property type="entry name" value="S_TKc"/>
    <property type="match status" value="1"/>
</dbReference>
<keyword evidence="1 3" id="KW-0547">Nucleotide-binding</keyword>
<dbReference type="Proteomes" id="UP001628156">
    <property type="component" value="Unassembled WGS sequence"/>
</dbReference>
<dbReference type="Pfam" id="PF00498">
    <property type="entry name" value="FHA"/>
    <property type="match status" value="1"/>
</dbReference>